<sequence length="287" mass="31362">MLPLVLSILSSSLIFVIFKLYAVHKVQTFYAIIMNYMVACTVGLIFFENPVPVGQIINKPWIPGAAALGVLFIFVFNIMAITSQKLGVSVASVATKMSLAIPVIFGVFLYNEKLGILKILGIVLALVAVYYASVKENSFKLDKRVLFLPVLVFLSSGLIDTSLKFMEDRKVPPEEFPLFSAMVFGCAACAGLVIILFKSFKTPLSFNSRNLLGGIALGVPNFFSIFFLLKALQHETLNSASIFTINNVAIVMLSTILGILLFKEEVSTKNWMGVALAVVSIILVALF</sequence>
<dbReference type="Gene3D" id="1.10.3730.20">
    <property type="match status" value="2"/>
</dbReference>
<dbReference type="GO" id="GO:0016020">
    <property type="term" value="C:membrane"/>
    <property type="evidence" value="ECO:0007669"/>
    <property type="project" value="UniProtKB-SubCell"/>
</dbReference>
<keyword evidence="3 6" id="KW-0812">Transmembrane</keyword>
<organism evidence="8 9">
    <name type="scientific">Poritiphilus flavus</name>
    <dbReference type="NCBI Taxonomy" id="2697053"/>
    <lineage>
        <taxon>Bacteria</taxon>
        <taxon>Pseudomonadati</taxon>
        <taxon>Bacteroidota</taxon>
        <taxon>Flavobacteriia</taxon>
        <taxon>Flavobacteriales</taxon>
        <taxon>Flavobacteriaceae</taxon>
        <taxon>Poritiphilus</taxon>
    </lineage>
</organism>
<feature type="transmembrane region" description="Helical" evidence="6">
    <location>
        <begin position="145"/>
        <end position="166"/>
    </location>
</feature>
<reference evidence="8 9" key="1">
    <citation type="submission" date="2020-01" db="EMBL/GenBank/DDBJ databases">
        <title>Bacteria diversity of Porities sp.</title>
        <authorList>
            <person name="Wang G."/>
        </authorList>
    </citation>
    <scope>NUCLEOTIDE SEQUENCE [LARGE SCALE GENOMIC DNA]</scope>
    <source>
        <strain evidence="8 9">R33</strain>
    </source>
</reference>
<dbReference type="SUPFAM" id="SSF103481">
    <property type="entry name" value="Multidrug resistance efflux transporter EmrE"/>
    <property type="match status" value="2"/>
</dbReference>
<dbReference type="PANTHER" id="PTHR32322">
    <property type="entry name" value="INNER MEMBRANE TRANSPORTER"/>
    <property type="match status" value="1"/>
</dbReference>
<feature type="transmembrane region" description="Helical" evidence="6">
    <location>
        <begin position="61"/>
        <end position="81"/>
    </location>
</feature>
<feature type="transmembrane region" description="Helical" evidence="6">
    <location>
        <begin position="88"/>
        <end position="110"/>
    </location>
</feature>
<feature type="domain" description="EamA" evidence="7">
    <location>
        <begin position="148"/>
        <end position="285"/>
    </location>
</feature>
<evidence type="ECO:0000259" key="7">
    <source>
        <dbReference type="Pfam" id="PF00892"/>
    </source>
</evidence>
<dbReference type="Proteomes" id="UP000475249">
    <property type="component" value="Unassembled WGS sequence"/>
</dbReference>
<dbReference type="InterPro" id="IPR037185">
    <property type="entry name" value="EmrE-like"/>
</dbReference>
<dbReference type="Pfam" id="PF00892">
    <property type="entry name" value="EamA"/>
    <property type="match status" value="2"/>
</dbReference>
<feature type="transmembrane region" description="Helical" evidence="6">
    <location>
        <begin position="209"/>
        <end position="229"/>
    </location>
</feature>
<dbReference type="InterPro" id="IPR050638">
    <property type="entry name" value="AA-Vitamin_Transporters"/>
</dbReference>
<dbReference type="RefSeq" id="WP_161436415.1">
    <property type="nucleotide sequence ID" value="NZ_WXYO01000007.1"/>
</dbReference>
<dbReference type="AlphaFoldDB" id="A0A6L9EF57"/>
<evidence type="ECO:0000313" key="8">
    <source>
        <dbReference type="EMBL" id="NAS13366.1"/>
    </source>
</evidence>
<feature type="transmembrane region" description="Helical" evidence="6">
    <location>
        <begin position="269"/>
        <end position="286"/>
    </location>
</feature>
<feature type="transmembrane region" description="Helical" evidence="6">
    <location>
        <begin position="178"/>
        <end position="197"/>
    </location>
</feature>
<dbReference type="EMBL" id="WXYO01000007">
    <property type="protein sequence ID" value="NAS13366.1"/>
    <property type="molecule type" value="Genomic_DNA"/>
</dbReference>
<dbReference type="PANTHER" id="PTHR32322:SF2">
    <property type="entry name" value="EAMA DOMAIN-CONTAINING PROTEIN"/>
    <property type="match status" value="1"/>
</dbReference>
<comment type="caution">
    <text evidence="8">The sequence shown here is derived from an EMBL/GenBank/DDBJ whole genome shotgun (WGS) entry which is preliminary data.</text>
</comment>
<keyword evidence="9" id="KW-1185">Reference proteome</keyword>
<feature type="transmembrane region" description="Helical" evidence="6">
    <location>
        <begin position="116"/>
        <end position="133"/>
    </location>
</feature>
<evidence type="ECO:0000256" key="3">
    <source>
        <dbReference type="ARBA" id="ARBA00022692"/>
    </source>
</evidence>
<evidence type="ECO:0000256" key="5">
    <source>
        <dbReference type="ARBA" id="ARBA00023136"/>
    </source>
</evidence>
<keyword evidence="4 6" id="KW-1133">Transmembrane helix</keyword>
<name>A0A6L9EF57_9FLAO</name>
<dbReference type="InterPro" id="IPR000620">
    <property type="entry name" value="EamA_dom"/>
</dbReference>
<proteinExistence type="inferred from homology"/>
<evidence type="ECO:0000256" key="4">
    <source>
        <dbReference type="ARBA" id="ARBA00022989"/>
    </source>
</evidence>
<comment type="subcellular location">
    <subcellularLocation>
        <location evidence="1">Membrane</location>
        <topology evidence="1">Multi-pass membrane protein</topology>
    </subcellularLocation>
</comment>
<protein>
    <submittedName>
        <fullName evidence="8">EamA family transporter</fullName>
    </submittedName>
</protein>
<evidence type="ECO:0000256" key="1">
    <source>
        <dbReference type="ARBA" id="ARBA00004141"/>
    </source>
</evidence>
<evidence type="ECO:0000256" key="6">
    <source>
        <dbReference type="SAM" id="Phobius"/>
    </source>
</evidence>
<feature type="domain" description="EamA" evidence="7">
    <location>
        <begin position="4"/>
        <end position="132"/>
    </location>
</feature>
<accession>A0A6L9EF57</accession>
<comment type="similarity">
    <text evidence="2">Belongs to the EamA transporter family.</text>
</comment>
<feature type="transmembrane region" description="Helical" evidence="6">
    <location>
        <begin position="29"/>
        <end position="49"/>
    </location>
</feature>
<evidence type="ECO:0000256" key="2">
    <source>
        <dbReference type="ARBA" id="ARBA00007362"/>
    </source>
</evidence>
<feature type="transmembrane region" description="Helical" evidence="6">
    <location>
        <begin position="6"/>
        <end position="22"/>
    </location>
</feature>
<evidence type="ECO:0000313" key="9">
    <source>
        <dbReference type="Proteomes" id="UP000475249"/>
    </source>
</evidence>
<gene>
    <name evidence="8" type="ORF">GTQ38_15240</name>
</gene>
<feature type="transmembrane region" description="Helical" evidence="6">
    <location>
        <begin position="241"/>
        <end position="262"/>
    </location>
</feature>
<keyword evidence="5 6" id="KW-0472">Membrane</keyword>